<feature type="coiled-coil region" evidence="1">
    <location>
        <begin position="706"/>
        <end position="733"/>
    </location>
</feature>
<dbReference type="EMBL" id="KN833119">
    <property type="protein sequence ID" value="KIM72608.1"/>
    <property type="molecule type" value="Genomic_DNA"/>
</dbReference>
<feature type="region of interest" description="Disordered" evidence="2">
    <location>
        <begin position="652"/>
        <end position="680"/>
    </location>
</feature>
<accession>A0A0C3AFQ5</accession>
<organism evidence="3 4">
    <name type="scientific">Piloderma croceum (strain F 1598)</name>
    <dbReference type="NCBI Taxonomy" id="765440"/>
    <lineage>
        <taxon>Eukaryota</taxon>
        <taxon>Fungi</taxon>
        <taxon>Dikarya</taxon>
        <taxon>Basidiomycota</taxon>
        <taxon>Agaricomycotina</taxon>
        <taxon>Agaricomycetes</taxon>
        <taxon>Agaricomycetidae</taxon>
        <taxon>Atheliales</taxon>
        <taxon>Atheliaceae</taxon>
        <taxon>Piloderma</taxon>
    </lineage>
</organism>
<name>A0A0C3AFQ5_PILCF</name>
<sequence length="1492" mass="166976">MRDHLLPDILSYLRTLLEGLPEGTGIPPQKNLEDQVEEVRHRLSWPRITTASIDTGARDKFVTELKTLLGITGGDGLDILERGPGSVSIINLLEEASEYFPGDEVFERMVLEVYESVKAHYKEEGAPRLPCKVSVDSESNYDSDEERDSESDSNVDSEPVFAKPVKSKTKTYSGVPVSAKGRKAPKKLPTFQTACDKTDHTRGWDNSTPVTRPCPDSCPLMGLLDMYICRLGVVCKKCKRIIPLKELCRHLHKLHKLEAGMFRKADYKFVADHIITTHQFTAETTFSFSDELLEPIEGLGPPILAYACPIEGCPAWRACITEPQRGTVNLTPLAETTKIRSHRKEHLDDLAARPELQDLFAREANFKRRYIYRPYGAHVRSILVFIEDWAPPPSLIAPVRSFQTNSTIPINRIEADVSAGAHFLQVLQYPQYIQSLGANQKRLRQLVQLPDRVIAKRLKHVPTRHMELGLCDLADVLPSYLQDANAWLDTKHPEVRDAFVCGTKARYRPLDSYRAYSNNLLQHLTTTTRFLHAVRFKNAAGLGKFEIIGTDSQARAAKGLYTYLIQSKGSTEPDALLAHAHRLLDAIVRSKTVTEGHIGCITDQVLCLALMRPNNRFGMANVFTGICARNAHGFFDTVAHTARLKLGGHEGYAPISQEQSDSAAVTPREEADDDDADDGWDIPGAFTMDGEVGDSVSEMDLGMDGDDEEEARLRDIDEELEEMDEELTVVEGEDDGHDDGSGRSTGTFMDVVRKTKPAAMGSDTKPTLLGLVQEYQLQWLSPKTTDRAGYSTPYMHLKRAWLAAQLEVLKEKADSGYFVHQDGQAVDVRDGRGSFRTLHMDQLRLLATRTATEANRLVKYCLPADCESLYESFDCRRFKDNLADPKSVFLQPQNQHLIQPIQTKILNALLQPGEKRHTIVGKDGKINSDAVRRYARLENDILANVSTHFGLTCGISPREFQYKTLLCDSLQDGTLKWRCMFVVDNCWCLGHPDAKKTTNAELGECLWVLTHMISVPLTFLIGVIRPTLTELMRMIGDEVPISRECHIFVRNYPIISRALDNDVMSGPDVNANMQMLSRDLPVRLTCNLLRSMVTTLLEHCSPMILRKKKKKGDESADESVVACPSVLEQGQHGLLAGGTHYVKSLNVPPVLGLTLEKARRHMMVSRMVQSLVGVNPMGEGLDEELLKTSPVYRWRQNERKALAEARRLVVSHYKLGSRTTSEQIFNLCPFIYGDDVNGEDDSEDVQPPPLIGDPVLIQVTRIMVFGNDSPPPLSTPPPFGCLIPDVMNSLTSVIIAVEEWDSGIHEDLTGAGDHQSMEHFGQIRRNAQTLLTASQRAHPQAWAKFSAQVHSPTPIPFRVPRKFWPVRGLVRKRKWVESEKVSRKKAKWDELRQEEEEEESSSSEEGDGVTDSEGCYIPESEYEAFTDSDGYDTIPESEYEEFTDGEEPDIPESGFEGDNNELGHGGGRGQEGGESGGSMDDDEEEKDEMVYF</sequence>
<feature type="compositionally biased region" description="Acidic residues" evidence="2">
    <location>
        <begin position="139"/>
        <end position="155"/>
    </location>
</feature>
<feature type="region of interest" description="Disordered" evidence="2">
    <location>
        <begin position="132"/>
        <end position="160"/>
    </location>
</feature>
<feature type="compositionally biased region" description="Acidic residues" evidence="2">
    <location>
        <begin position="1479"/>
        <end position="1492"/>
    </location>
</feature>
<feature type="region of interest" description="Disordered" evidence="2">
    <location>
        <begin position="1385"/>
        <end position="1492"/>
    </location>
</feature>
<feature type="compositionally biased region" description="Acidic residues" evidence="2">
    <location>
        <begin position="1420"/>
        <end position="1450"/>
    </location>
</feature>
<evidence type="ECO:0000256" key="1">
    <source>
        <dbReference type="SAM" id="Coils"/>
    </source>
</evidence>
<feature type="compositionally biased region" description="Acidic residues" evidence="2">
    <location>
        <begin position="1392"/>
        <end position="1410"/>
    </location>
</feature>
<keyword evidence="4" id="KW-1185">Reference proteome</keyword>
<proteinExistence type="predicted"/>
<dbReference type="HOGENOM" id="CLU_249086_0_0_1"/>
<evidence type="ECO:0000313" key="4">
    <source>
        <dbReference type="Proteomes" id="UP000054166"/>
    </source>
</evidence>
<protein>
    <submittedName>
        <fullName evidence="3">Uncharacterized protein</fullName>
    </submittedName>
</protein>
<keyword evidence="1" id="KW-0175">Coiled coil</keyword>
<evidence type="ECO:0000313" key="3">
    <source>
        <dbReference type="EMBL" id="KIM72608.1"/>
    </source>
</evidence>
<dbReference type="OrthoDB" id="2616350at2759"/>
<evidence type="ECO:0000256" key="2">
    <source>
        <dbReference type="SAM" id="MobiDB-lite"/>
    </source>
</evidence>
<reference evidence="4" key="2">
    <citation type="submission" date="2015-01" db="EMBL/GenBank/DDBJ databases">
        <title>Evolutionary Origins and Diversification of the Mycorrhizal Mutualists.</title>
        <authorList>
            <consortium name="DOE Joint Genome Institute"/>
            <consortium name="Mycorrhizal Genomics Consortium"/>
            <person name="Kohler A."/>
            <person name="Kuo A."/>
            <person name="Nagy L.G."/>
            <person name="Floudas D."/>
            <person name="Copeland A."/>
            <person name="Barry K.W."/>
            <person name="Cichocki N."/>
            <person name="Veneault-Fourrey C."/>
            <person name="LaButti K."/>
            <person name="Lindquist E.A."/>
            <person name="Lipzen A."/>
            <person name="Lundell T."/>
            <person name="Morin E."/>
            <person name="Murat C."/>
            <person name="Riley R."/>
            <person name="Ohm R."/>
            <person name="Sun H."/>
            <person name="Tunlid A."/>
            <person name="Henrissat B."/>
            <person name="Grigoriev I.V."/>
            <person name="Hibbett D.S."/>
            <person name="Martin F."/>
        </authorList>
    </citation>
    <scope>NUCLEOTIDE SEQUENCE [LARGE SCALE GENOMIC DNA]</scope>
    <source>
        <strain evidence="4">F 1598</strain>
    </source>
</reference>
<dbReference type="InParanoid" id="A0A0C3AFQ5"/>
<dbReference type="Proteomes" id="UP000054166">
    <property type="component" value="Unassembled WGS sequence"/>
</dbReference>
<gene>
    <name evidence="3" type="ORF">PILCRDRAFT_15983</name>
</gene>
<feature type="compositionally biased region" description="Acidic residues" evidence="2">
    <location>
        <begin position="670"/>
        <end position="680"/>
    </location>
</feature>
<feature type="compositionally biased region" description="Gly residues" evidence="2">
    <location>
        <begin position="1463"/>
        <end position="1476"/>
    </location>
</feature>
<reference evidence="3 4" key="1">
    <citation type="submission" date="2014-04" db="EMBL/GenBank/DDBJ databases">
        <authorList>
            <consortium name="DOE Joint Genome Institute"/>
            <person name="Kuo A."/>
            <person name="Tarkka M."/>
            <person name="Buscot F."/>
            <person name="Kohler A."/>
            <person name="Nagy L.G."/>
            <person name="Floudas D."/>
            <person name="Copeland A."/>
            <person name="Barry K.W."/>
            <person name="Cichocki N."/>
            <person name="Veneault-Fourrey C."/>
            <person name="LaButti K."/>
            <person name="Lindquist E.A."/>
            <person name="Lipzen A."/>
            <person name="Lundell T."/>
            <person name="Morin E."/>
            <person name="Murat C."/>
            <person name="Sun H."/>
            <person name="Tunlid A."/>
            <person name="Henrissat B."/>
            <person name="Grigoriev I.V."/>
            <person name="Hibbett D.S."/>
            <person name="Martin F."/>
            <person name="Nordberg H.P."/>
            <person name="Cantor M.N."/>
            <person name="Hua S.X."/>
        </authorList>
    </citation>
    <scope>NUCLEOTIDE SEQUENCE [LARGE SCALE GENOMIC DNA]</scope>
    <source>
        <strain evidence="3 4">F 1598</strain>
    </source>
</reference>